<keyword evidence="1" id="KW-1133">Transmembrane helix</keyword>
<evidence type="ECO:0000313" key="4">
    <source>
        <dbReference type="EMBL" id="HIR09169.1"/>
    </source>
</evidence>
<keyword evidence="2" id="KW-0732">Signal</keyword>
<keyword evidence="1" id="KW-0812">Transmembrane</keyword>
<feature type="chain" id="PRO_5038976867" evidence="2">
    <location>
        <begin position="32"/>
        <end position="359"/>
    </location>
</feature>
<comment type="caution">
    <text evidence="4">The sequence shown here is derived from an EMBL/GenBank/DDBJ whole genome shotgun (WGS) entry which is preliminary data.</text>
</comment>
<feature type="transmembrane region" description="Helical" evidence="1">
    <location>
        <begin position="146"/>
        <end position="166"/>
    </location>
</feature>
<keyword evidence="1" id="KW-0472">Membrane</keyword>
<dbReference type="Proteomes" id="UP000824258">
    <property type="component" value="Unassembled WGS sequence"/>
</dbReference>
<evidence type="ECO:0000256" key="1">
    <source>
        <dbReference type="SAM" id="Phobius"/>
    </source>
</evidence>
<feature type="domain" description="Nucleoside transporter/FeoB GTPase Gate" evidence="3">
    <location>
        <begin position="43"/>
        <end position="129"/>
    </location>
</feature>
<name>A0A9D1A772_9FIRM</name>
<dbReference type="AlphaFoldDB" id="A0A9D1A772"/>
<gene>
    <name evidence="4" type="ORF">IAA70_02060</name>
</gene>
<organism evidence="4 5">
    <name type="scientific">Candidatus Avoscillospira stercoripullorum</name>
    <dbReference type="NCBI Taxonomy" id="2840709"/>
    <lineage>
        <taxon>Bacteria</taxon>
        <taxon>Bacillati</taxon>
        <taxon>Bacillota</taxon>
        <taxon>Clostridia</taxon>
        <taxon>Eubacteriales</taxon>
        <taxon>Oscillospiraceae</taxon>
        <taxon>Oscillospiraceae incertae sedis</taxon>
        <taxon>Candidatus Avoscillospira</taxon>
    </lineage>
</organism>
<evidence type="ECO:0000256" key="2">
    <source>
        <dbReference type="SAM" id="SignalP"/>
    </source>
</evidence>
<dbReference type="InterPro" id="IPR011642">
    <property type="entry name" value="Gate_dom"/>
</dbReference>
<feature type="transmembrane region" description="Helical" evidence="1">
    <location>
        <begin position="295"/>
        <end position="312"/>
    </location>
</feature>
<feature type="transmembrane region" description="Helical" evidence="1">
    <location>
        <begin position="78"/>
        <end position="99"/>
    </location>
</feature>
<proteinExistence type="predicted"/>
<feature type="transmembrane region" description="Helical" evidence="1">
    <location>
        <begin position="324"/>
        <end position="345"/>
    </location>
</feature>
<accession>A0A9D1A772</accession>
<evidence type="ECO:0000313" key="5">
    <source>
        <dbReference type="Proteomes" id="UP000824258"/>
    </source>
</evidence>
<dbReference type="Pfam" id="PF07670">
    <property type="entry name" value="Gate"/>
    <property type="match status" value="1"/>
</dbReference>
<feature type="signal peptide" evidence="2">
    <location>
        <begin position="1"/>
        <end position="31"/>
    </location>
</feature>
<reference evidence="4" key="1">
    <citation type="submission" date="2020-10" db="EMBL/GenBank/DDBJ databases">
        <authorList>
            <person name="Gilroy R."/>
        </authorList>
    </citation>
    <scope>NUCLEOTIDE SEQUENCE</scope>
    <source>
        <strain evidence="4">ChiHjej9B8-7071</strain>
    </source>
</reference>
<feature type="transmembrane region" description="Helical" evidence="1">
    <location>
        <begin position="47"/>
        <end position="66"/>
    </location>
</feature>
<protein>
    <submittedName>
        <fullName evidence="4">Sporulation protein</fullName>
    </submittedName>
</protein>
<sequence>MHIKSLTTKLGAVGLFLCALSLLLLPGAAAAAAKDALDLCAGTLLPSLFPFFVLTELWVSLGIAGTMSRAAGRWMQPLFHLPGAAAPALLLGAVGGYPVGAQAVCRLHRQGSLTRQEAEDTLFFCNNAGPAFLLGVVGQGMFQSTAVGVALMAIHLLSAVLLGILFRPQARPAFRLWPEPAPLPLREALPQSVRQAGKSFFSVCLFVIFFSVVTSILQALVPQGVASSGLFTLLLGALELAGGTVRLSALSWPVELKFAVAALLLGFGGVCVQMQTLSLLSQERLTGRRFLPGKLLQGLLSFAIALAVAPFLPLPEACAAGAPLPLGLLAGLLLSIVLLGGLAICTTKITTGNPGEYQI</sequence>
<evidence type="ECO:0000259" key="3">
    <source>
        <dbReference type="Pfam" id="PF07670"/>
    </source>
</evidence>
<feature type="transmembrane region" description="Helical" evidence="1">
    <location>
        <begin position="256"/>
        <end position="274"/>
    </location>
</feature>
<feature type="transmembrane region" description="Helical" evidence="1">
    <location>
        <begin position="200"/>
        <end position="221"/>
    </location>
</feature>
<reference evidence="4" key="2">
    <citation type="journal article" date="2021" name="PeerJ">
        <title>Extensive microbial diversity within the chicken gut microbiome revealed by metagenomics and culture.</title>
        <authorList>
            <person name="Gilroy R."/>
            <person name="Ravi A."/>
            <person name="Getino M."/>
            <person name="Pursley I."/>
            <person name="Horton D.L."/>
            <person name="Alikhan N.F."/>
            <person name="Baker D."/>
            <person name="Gharbi K."/>
            <person name="Hall N."/>
            <person name="Watson M."/>
            <person name="Adriaenssens E.M."/>
            <person name="Foster-Nyarko E."/>
            <person name="Jarju S."/>
            <person name="Secka A."/>
            <person name="Antonio M."/>
            <person name="Oren A."/>
            <person name="Chaudhuri R.R."/>
            <person name="La Ragione R."/>
            <person name="Hildebrand F."/>
            <person name="Pallen M.J."/>
        </authorList>
    </citation>
    <scope>NUCLEOTIDE SEQUENCE</scope>
    <source>
        <strain evidence="4">ChiHjej9B8-7071</strain>
    </source>
</reference>
<dbReference type="EMBL" id="DVGD01000058">
    <property type="protein sequence ID" value="HIR09169.1"/>
    <property type="molecule type" value="Genomic_DNA"/>
</dbReference>